<evidence type="ECO:0000313" key="1">
    <source>
        <dbReference type="EMBL" id="OTF69499.1"/>
    </source>
</evidence>
<dbReference type="FunFam" id="3.40.720.10:FF:000017">
    <property type="entry name" value="Predicted protein"/>
    <property type="match status" value="1"/>
</dbReference>
<dbReference type="PANTHER" id="PTHR10974:SF6">
    <property type="entry name" value="PROTEIN CBG19234"/>
    <property type="match status" value="1"/>
</dbReference>
<proteinExistence type="predicted"/>
<dbReference type="EMBL" id="MUJZ01070154">
    <property type="protein sequence ID" value="OTF69499.1"/>
    <property type="molecule type" value="Genomic_DNA"/>
</dbReference>
<dbReference type="InterPro" id="IPR017850">
    <property type="entry name" value="Alkaline_phosphatase_core_sf"/>
</dbReference>
<dbReference type="OrthoDB" id="6412187at2759"/>
<reference evidence="1 2" key="1">
    <citation type="submission" date="2017-03" db="EMBL/GenBank/DDBJ databases">
        <title>Genome Survey of Euroglyphus maynei.</title>
        <authorList>
            <person name="Arlian L.G."/>
            <person name="Morgan M.S."/>
            <person name="Rider S.D."/>
        </authorList>
    </citation>
    <scope>NUCLEOTIDE SEQUENCE [LARGE SCALE GENOMIC DNA]</scope>
    <source>
        <strain evidence="1">Arlian Lab</strain>
        <tissue evidence="1">Whole body</tissue>
    </source>
</reference>
<dbReference type="AlphaFoldDB" id="A0A1Y3AM33"/>
<comment type="caution">
    <text evidence="1">The sequence shown here is derived from an EMBL/GenBank/DDBJ whole genome shotgun (WGS) entry which is preliminary data.</text>
</comment>
<dbReference type="CDD" id="cd16021">
    <property type="entry name" value="ALP_like"/>
    <property type="match status" value="1"/>
</dbReference>
<organism evidence="1 2">
    <name type="scientific">Euroglyphus maynei</name>
    <name type="common">Mayne's house dust mite</name>
    <dbReference type="NCBI Taxonomy" id="6958"/>
    <lineage>
        <taxon>Eukaryota</taxon>
        <taxon>Metazoa</taxon>
        <taxon>Ecdysozoa</taxon>
        <taxon>Arthropoda</taxon>
        <taxon>Chelicerata</taxon>
        <taxon>Arachnida</taxon>
        <taxon>Acari</taxon>
        <taxon>Acariformes</taxon>
        <taxon>Sarcoptiformes</taxon>
        <taxon>Astigmata</taxon>
        <taxon>Psoroptidia</taxon>
        <taxon>Analgoidea</taxon>
        <taxon>Pyroglyphidae</taxon>
        <taxon>Pyroglyphinae</taxon>
        <taxon>Euroglyphus</taxon>
    </lineage>
</organism>
<keyword evidence="2" id="KW-1185">Reference proteome</keyword>
<evidence type="ECO:0000313" key="2">
    <source>
        <dbReference type="Proteomes" id="UP000194236"/>
    </source>
</evidence>
<dbReference type="Gene3D" id="3.40.720.10">
    <property type="entry name" value="Alkaline Phosphatase, subunit A"/>
    <property type="match status" value="1"/>
</dbReference>
<name>A0A1Y3AM33_EURMA</name>
<protein>
    <recommendedName>
        <fullName evidence="3">DUF229 domain containing protein</fullName>
    </recommendedName>
</protein>
<accession>A0A1Y3AM33</accession>
<dbReference type="Pfam" id="PF02995">
    <property type="entry name" value="DUF229"/>
    <property type="match status" value="1"/>
</dbReference>
<sequence length="529" mass="62084">MAIFSGKQKLDKQNGLQLLMKENYVLVECCCHPDNGEHYENLHFWFNPQIIDNDKNSQSSSPLSTSSTMITDQISVFILVIESLSRLNYQRYLNQTKKILENDYGNIHYLNGLNKIADNSFPNMVPLLTGKRAYHGELNNENYGPYDEWPFIWKQFKQNGYRTALVEDYPKYTLFNYLSKGFIQKPPTDFYPRPFWLRLYEEYEGFKLKIQPFGIDTCYKDRTPKMDIFLDQTKHFIERCTEQSLPYFGFFFYIEMTHDDFNSAQTIDSHLAKFFQQTKQNLVNNNTIVIFMGDHGNRFGSVLETQIGRIEERMPLFAIRLPEQLNQKYPNLSKFLDLNRSRLATWLDVNQMLNDILNANYTSINNQNDDGQTNSIRTHYSPWREMIPSIRNCTSALIPDLYCACDSRIKININSPLIIDASNALVDHINQMLNEYRSVCHLLTLNQTRLAEQILPSSATVHYRNFRQQIELTILVEPSKGLFRSRLYRTANDLNQWIVESGQITRINKYGQQSSCITQRDLKPFCYCY</sequence>
<dbReference type="SUPFAM" id="SSF53649">
    <property type="entry name" value="Alkaline phosphatase-like"/>
    <property type="match status" value="1"/>
</dbReference>
<dbReference type="GO" id="GO:0005615">
    <property type="term" value="C:extracellular space"/>
    <property type="evidence" value="ECO:0007669"/>
    <property type="project" value="TreeGrafter"/>
</dbReference>
<evidence type="ECO:0008006" key="3">
    <source>
        <dbReference type="Google" id="ProtNLM"/>
    </source>
</evidence>
<gene>
    <name evidence="1" type="ORF">BLA29_000794</name>
</gene>
<dbReference type="PANTHER" id="PTHR10974">
    <property type="entry name" value="FI08016P-RELATED"/>
    <property type="match status" value="1"/>
</dbReference>
<dbReference type="InterPro" id="IPR004245">
    <property type="entry name" value="DUF229"/>
</dbReference>
<dbReference type="Proteomes" id="UP000194236">
    <property type="component" value="Unassembled WGS sequence"/>
</dbReference>